<accession>A0ABM7ZNL6</accession>
<proteinExistence type="predicted"/>
<evidence type="ECO:0000256" key="1">
    <source>
        <dbReference type="SAM" id="MobiDB-lite"/>
    </source>
</evidence>
<feature type="region of interest" description="Disordered" evidence="1">
    <location>
        <begin position="1"/>
        <end position="52"/>
    </location>
</feature>
<dbReference type="Proteomes" id="UP001059597">
    <property type="component" value="Chromosome"/>
</dbReference>
<keyword evidence="3" id="KW-1185">Reference proteome</keyword>
<name>A0ABM7ZNL6_STRNI</name>
<reference evidence="2" key="1">
    <citation type="submission" date="2022-06" db="EMBL/GenBank/DDBJ databases">
        <title>Complete genome sequence of Streptomyces nigrescens HEK616.</title>
        <authorList>
            <person name="Asamizu S."/>
            <person name="Onaka H."/>
        </authorList>
    </citation>
    <scope>NUCLEOTIDE SEQUENCE</scope>
    <source>
        <strain evidence="2">HEK616</strain>
    </source>
</reference>
<dbReference type="Pfam" id="PF03747">
    <property type="entry name" value="ADP_ribosyl_GH"/>
    <property type="match status" value="1"/>
</dbReference>
<feature type="compositionally biased region" description="Pro residues" evidence="1">
    <location>
        <begin position="33"/>
        <end position="48"/>
    </location>
</feature>
<organism evidence="2 3">
    <name type="scientific">Streptomyces nigrescens</name>
    <dbReference type="NCBI Taxonomy" id="1920"/>
    <lineage>
        <taxon>Bacteria</taxon>
        <taxon>Bacillati</taxon>
        <taxon>Actinomycetota</taxon>
        <taxon>Actinomycetes</taxon>
        <taxon>Kitasatosporales</taxon>
        <taxon>Streptomycetaceae</taxon>
        <taxon>Streptomyces</taxon>
    </lineage>
</organism>
<sequence>MTYTSDTAPKAPGAPDVLGVGDTQILPVTPVASAPPTPAAPVAPPVRPDAPSLEDRAIGALVGAAVGDALGGPVEGRTPEEIVKRYGGRVTGIVGPFHDDWRTARPLAPYHKGNGHVTDDTLMTHALVRVYESVRDHLDAYDVADHLVPDLIGTPRWIPELEAEALPLQRIFLAEKWIVARLHYGHADPREAGVGNIVNCGAAMYMAPVGVVNAGNPDRAYAEALDIAGAHQSSYGREAAGVFAAAVAAAFMPDATPSSVVVQALRLAKDGTRAAIEAVCEAAAPLRDHESALAPLRAAVAPFDTVGPDYRNPSLGARRPSRLHAIEELPIALGMLLVGGGDFRSTVLGSVNYGRDCDSIATMSGALAGALRGASAVPEEWSAEVARASRLDLQAPGAALATVAREIFTRDRARARTHEQAFTAISAIPALAEAGAR</sequence>
<dbReference type="RefSeq" id="WP_261952061.1">
    <property type="nucleotide sequence ID" value="NZ_AP026073.1"/>
</dbReference>
<dbReference type="EMBL" id="AP026073">
    <property type="protein sequence ID" value="BDM67987.1"/>
    <property type="molecule type" value="Genomic_DNA"/>
</dbReference>
<evidence type="ECO:0000313" key="3">
    <source>
        <dbReference type="Proteomes" id="UP001059597"/>
    </source>
</evidence>
<dbReference type="InterPro" id="IPR050792">
    <property type="entry name" value="ADP-ribosylglycohydrolase"/>
</dbReference>
<dbReference type="Gene3D" id="1.10.4080.10">
    <property type="entry name" value="ADP-ribosylation/Crystallin J1"/>
    <property type="match status" value="1"/>
</dbReference>
<dbReference type="InterPro" id="IPR036705">
    <property type="entry name" value="Ribosyl_crysJ1_sf"/>
</dbReference>
<evidence type="ECO:0008006" key="4">
    <source>
        <dbReference type="Google" id="ProtNLM"/>
    </source>
</evidence>
<dbReference type="PANTHER" id="PTHR16222:SF12">
    <property type="entry name" value="ADP-RIBOSYLGLYCOHYDROLASE-RELATED"/>
    <property type="match status" value="1"/>
</dbReference>
<dbReference type="PANTHER" id="PTHR16222">
    <property type="entry name" value="ADP-RIBOSYLGLYCOHYDROLASE"/>
    <property type="match status" value="1"/>
</dbReference>
<protein>
    <recommendedName>
        <fullName evidence="4">ADP-ribosylglycohydrolase</fullName>
    </recommendedName>
</protein>
<dbReference type="InterPro" id="IPR005502">
    <property type="entry name" value="Ribosyl_crysJ1"/>
</dbReference>
<gene>
    <name evidence="2" type="ORF">HEK616_14740</name>
</gene>
<dbReference type="SUPFAM" id="SSF101478">
    <property type="entry name" value="ADP-ribosylglycohydrolase"/>
    <property type="match status" value="1"/>
</dbReference>
<evidence type="ECO:0000313" key="2">
    <source>
        <dbReference type="EMBL" id="BDM67987.1"/>
    </source>
</evidence>